<organism evidence="1 2">
    <name type="scientific">Aspergillus ellipticus CBS 707.79</name>
    <dbReference type="NCBI Taxonomy" id="1448320"/>
    <lineage>
        <taxon>Eukaryota</taxon>
        <taxon>Fungi</taxon>
        <taxon>Dikarya</taxon>
        <taxon>Ascomycota</taxon>
        <taxon>Pezizomycotina</taxon>
        <taxon>Eurotiomycetes</taxon>
        <taxon>Eurotiomycetidae</taxon>
        <taxon>Eurotiales</taxon>
        <taxon>Aspergillaceae</taxon>
        <taxon>Aspergillus</taxon>
        <taxon>Aspergillus subgen. Circumdati</taxon>
    </lineage>
</organism>
<dbReference type="Proteomes" id="UP000247810">
    <property type="component" value="Unassembled WGS sequence"/>
</dbReference>
<dbReference type="VEuPathDB" id="FungiDB:BO71DRAFT_283045"/>
<gene>
    <name evidence="1" type="ORF">BO71DRAFT_283045</name>
</gene>
<accession>A0A319DNE4</accession>
<feature type="non-terminal residue" evidence="1">
    <location>
        <position position="64"/>
    </location>
</feature>
<dbReference type="OrthoDB" id="2156052at2759"/>
<evidence type="ECO:0000313" key="2">
    <source>
        <dbReference type="Proteomes" id="UP000247810"/>
    </source>
</evidence>
<name>A0A319DNE4_9EURO</name>
<proteinExistence type="predicted"/>
<reference evidence="1 2" key="1">
    <citation type="submission" date="2018-02" db="EMBL/GenBank/DDBJ databases">
        <title>The genomes of Aspergillus section Nigri reveals drivers in fungal speciation.</title>
        <authorList>
            <consortium name="DOE Joint Genome Institute"/>
            <person name="Vesth T.C."/>
            <person name="Nybo J."/>
            <person name="Theobald S."/>
            <person name="Brandl J."/>
            <person name="Frisvad J.C."/>
            <person name="Nielsen K.F."/>
            <person name="Lyhne E.K."/>
            <person name="Kogle M.E."/>
            <person name="Kuo A."/>
            <person name="Riley R."/>
            <person name="Clum A."/>
            <person name="Nolan M."/>
            <person name="Lipzen A."/>
            <person name="Salamov A."/>
            <person name="Henrissat B."/>
            <person name="Wiebenga A."/>
            <person name="De vries R.P."/>
            <person name="Grigoriev I.V."/>
            <person name="Mortensen U.H."/>
            <person name="Andersen M.R."/>
            <person name="Baker S.E."/>
        </authorList>
    </citation>
    <scope>NUCLEOTIDE SEQUENCE [LARGE SCALE GENOMIC DNA]</scope>
    <source>
        <strain evidence="1 2">CBS 707.79</strain>
    </source>
</reference>
<dbReference type="EMBL" id="KZ825804">
    <property type="protein sequence ID" value="PYH99185.1"/>
    <property type="molecule type" value="Genomic_DNA"/>
</dbReference>
<evidence type="ECO:0000313" key="1">
    <source>
        <dbReference type="EMBL" id="PYH99185.1"/>
    </source>
</evidence>
<sequence length="64" mass="7293">MNFYHEIVEPETVPIEGPEILGYKAARLAGPTIIQEYHVMIQEDLEYSYLTTGLGIMLLRVPND</sequence>
<dbReference type="STRING" id="1448320.A0A319DNE4"/>
<protein>
    <submittedName>
        <fullName evidence="1">Uncharacterized protein</fullName>
    </submittedName>
</protein>
<keyword evidence="2" id="KW-1185">Reference proteome</keyword>
<dbReference type="AlphaFoldDB" id="A0A319DNE4"/>